<reference evidence="2" key="1">
    <citation type="journal article" date="2019" name="Sci. Rep.">
        <title>Draft genome of Tanacetum cinerariifolium, the natural source of mosquito coil.</title>
        <authorList>
            <person name="Yamashiro T."/>
            <person name="Shiraishi A."/>
            <person name="Satake H."/>
            <person name="Nakayama K."/>
        </authorList>
    </citation>
    <scope>NUCLEOTIDE SEQUENCE</scope>
</reference>
<sequence>LGMTRSSNKGIVTPYEEPERVLHSTRKLFKTTSLDYSSSSKFDLSSDPEDQFERENTETMEEPMIDNF</sequence>
<dbReference type="AlphaFoldDB" id="A0A699KFX7"/>
<organism evidence="2">
    <name type="scientific">Tanacetum cinerariifolium</name>
    <name type="common">Dalmatian daisy</name>
    <name type="synonym">Chrysanthemum cinerariifolium</name>
    <dbReference type="NCBI Taxonomy" id="118510"/>
    <lineage>
        <taxon>Eukaryota</taxon>
        <taxon>Viridiplantae</taxon>
        <taxon>Streptophyta</taxon>
        <taxon>Embryophyta</taxon>
        <taxon>Tracheophyta</taxon>
        <taxon>Spermatophyta</taxon>
        <taxon>Magnoliopsida</taxon>
        <taxon>eudicotyledons</taxon>
        <taxon>Gunneridae</taxon>
        <taxon>Pentapetalae</taxon>
        <taxon>asterids</taxon>
        <taxon>campanulids</taxon>
        <taxon>Asterales</taxon>
        <taxon>Asteraceae</taxon>
        <taxon>Asteroideae</taxon>
        <taxon>Anthemideae</taxon>
        <taxon>Anthemidinae</taxon>
        <taxon>Tanacetum</taxon>
    </lineage>
</organism>
<name>A0A699KFX7_TANCI</name>
<accession>A0A699KFX7</accession>
<evidence type="ECO:0000256" key="1">
    <source>
        <dbReference type="SAM" id="MobiDB-lite"/>
    </source>
</evidence>
<feature type="region of interest" description="Disordered" evidence="1">
    <location>
        <begin position="37"/>
        <end position="68"/>
    </location>
</feature>
<comment type="caution">
    <text evidence="2">The sequence shown here is derived from an EMBL/GenBank/DDBJ whole genome shotgun (WGS) entry which is preliminary data.</text>
</comment>
<evidence type="ECO:0000313" key="2">
    <source>
        <dbReference type="EMBL" id="GFA92549.1"/>
    </source>
</evidence>
<gene>
    <name evidence="2" type="ORF">Tci_664521</name>
</gene>
<feature type="compositionally biased region" description="Acidic residues" evidence="1">
    <location>
        <begin position="58"/>
        <end position="68"/>
    </location>
</feature>
<protein>
    <submittedName>
        <fullName evidence="2">Uncharacterized protein</fullName>
    </submittedName>
</protein>
<proteinExistence type="predicted"/>
<dbReference type="EMBL" id="BKCJ010515424">
    <property type="protein sequence ID" value="GFA92549.1"/>
    <property type="molecule type" value="Genomic_DNA"/>
</dbReference>
<feature type="non-terminal residue" evidence="2">
    <location>
        <position position="1"/>
    </location>
</feature>